<protein>
    <recommendedName>
        <fullName evidence="4">SAP30-binding protein</fullName>
    </recommendedName>
</protein>
<evidence type="ECO:0000256" key="1">
    <source>
        <dbReference type="SAM" id="MobiDB-lite"/>
    </source>
</evidence>
<feature type="compositionally biased region" description="Low complexity" evidence="1">
    <location>
        <begin position="120"/>
        <end position="131"/>
    </location>
</feature>
<dbReference type="PANTHER" id="PTHR13464:SF0">
    <property type="entry name" value="SAP30-BINDING PROTEIN"/>
    <property type="match status" value="1"/>
</dbReference>
<evidence type="ECO:0008006" key="4">
    <source>
        <dbReference type="Google" id="ProtNLM"/>
    </source>
</evidence>
<sequence length="302" mass="33506">MTQLRLVEYVGDSDMTDEDLTPVTPLNHPSTLSPTLQNSHISTEVQSTPAPVGVDMMGLSGTKPLRTSNSAEPTESLSLSQVVSAPEVNPPSLPKHNKSGKKRIVSYYDLELSDSDEYLDNSNLSDSNTNSAIQRETPVSVDDLSPLPINGSSTGTDSPAETPRKGVLYSVMFPQDPLGRCSNSLQDKVMRALEKNLCFNKAVEQDKNFRNPSIYEKMIEFCGIDEYGTNYPTHLFDPSLWRESGGYENLRRLQKEAYDRKQKARVEAAGRARIEFVSGKRSAQDEVNGNKKKSKWDLSPNN</sequence>
<proteinExistence type="predicted"/>
<dbReference type="PANTHER" id="PTHR13464">
    <property type="entry name" value="TRANSCRIPTIONAL REGULATOR PROTEIN HCNGP"/>
    <property type="match status" value="1"/>
</dbReference>
<evidence type="ECO:0000313" key="3">
    <source>
        <dbReference type="Proteomes" id="UP001165289"/>
    </source>
</evidence>
<dbReference type="EMBL" id="JAKMXF010000111">
    <property type="protein sequence ID" value="KAI6657594.1"/>
    <property type="molecule type" value="Genomic_DNA"/>
</dbReference>
<feature type="region of interest" description="Disordered" evidence="1">
    <location>
        <begin position="279"/>
        <end position="302"/>
    </location>
</feature>
<dbReference type="InterPro" id="IPR012479">
    <property type="entry name" value="SAP30BP"/>
</dbReference>
<feature type="region of interest" description="Disordered" evidence="1">
    <location>
        <begin position="13"/>
        <end position="34"/>
    </location>
</feature>
<dbReference type="GO" id="GO:0005634">
    <property type="term" value="C:nucleus"/>
    <property type="evidence" value="ECO:0007669"/>
    <property type="project" value="TreeGrafter"/>
</dbReference>
<feature type="compositionally biased region" description="Polar residues" evidence="1">
    <location>
        <begin position="150"/>
        <end position="159"/>
    </location>
</feature>
<accession>A0AAV7KAC3</accession>
<organism evidence="2 3">
    <name type="scientific">Oopsacas minuta</name>
    <dbReference type="NCBI Taxonomy" id="111878"/>
    <lineage>
        <taxon>Eukaryota</taxon>
        <taxon>Metazoa</taxon>
        <taxon>Porifera</taxon>
        <taxon>Hexactinellida</taxon>
        <taxon>Hexasterophora</taxon>
        <taxon>Lyssacinosida</taxon>
        <taxon>Leucopsacidae</taxon>
        <taxon>Oopsacas</taxon>
    </lineage>
</organism>
<dbReference type="AlphaFoldDB" id="A0AAV7KAC3"/>
<gene>
    <name evidence="2" type="ORF">LOD99_337</name>
</gene>
<evidence type="ECO:0000313" key="2">
    <source>
        <dbReference type="EMBL" id="KAI6657594.1"/>
    </source>
</evidence>
<comment type="caution">
    <text evidence="2">The sequence shown here is derived from an EMBL/GenBank/DDBJ whole genome shotgun (WGS) entry which is preliminary data.</text>
</comment>
<reference evidence="2 3" key="1">
    <citation type="journal article" date="2023" name="BMC Biol.">
        <title>The compact genome of the sponge Oopsacas minuta (Hexactinellida) is lacking key metazoan core genes.</title>
        <authorList>
            <person name="Santini S."/>
            <person name="Schenkelaars Q."/>
            <person name="Jourda C."/>
            <person name="Duchesne M."/>
            <person name="Belahbib H."/>
            <person name="Rocher C."/>
            <person name="Selva M."/>
            <person name="Riesgo A."/>
            <person name="Vervoort M."/>
            <person name="Leys S.P."/>
            <person name="Kodjabachian L."/>
            <person name="Le Bivic A."/>
            <person name="Borchiellini C."/>
            <person name="Claverie J.M."/>
            <person name="Renard E."/>
        </authorList>
    </citation>
    <scope>NUCLEOTIDE SEQUENCE [LARGE SCALE GENOMIC DNA]</scope>
    <source>
        <strain evidence="2">SPO-2</strain>
    </source>
</reference>
<dbReference type="Pfam" id="PF07818">
    <property type="entry name" value="HCNGP"/>
    <property type="match status" value="1"/>
</dbReference>
<feature type="region of interest" description="Disordered" evidence="1">
    <location>
        <begin position="119"/>
        <end position="163"/>
    </location>
</feature>
<keyword evidence="3" id="KW-1185">Reference proteome</keyword>
<feature type="region of interest" description="Disordered" evidence="1">
    <location>
        <begin position="59"/>
        <end position="100"/>
    </location>
</feature>
<feature type="compositionally biased region" description="Polar residues" evidence="1">
    <location>
        <begin position="65"/>
        <end position="83"/>
    </location>
</feature>
<name>A0AAV7KAC3_9METZ</name>
<dbReference type="Proteomes" id="UP001165289">
    <property type="component" value="Unassembled WGS sequence"/>
</dbReference>
<dbReference type="GO" id="GO:0006355">
    <property type="term" value="P:regulation of DNA-templated transcription"/>
    <property type="evidence" value="ECO:0007669"/>
    <property type="project" value="InterPro"/>
</dbReference>